<accession>A0A7Z0HZS4</accession>
<dbReference type="CDD" id="cd04666">
    <property type="entry name" value="NUDIX_DIPP2_like_Nudt4"/>
    <property type="match status" value="1"/>
</dbReference>
<feature type="domain" description="Nudix hydrolase" evidence="5">
    <location>
        <begin position="24"/>
        <end position="156"/>
    </location>
</feature>
<dbReference type="Gene3D" id="3.90.79.10">
    <property type="entry name" value="Nucleoside Triphosphate Pyrophosphohydrolase"/>
    <property type="match status" value="1"/>
</dbReference>
<dbReference type="InterPro" id="IPR015797">
    <property type="entry name" value="NUDIX_hydrolase-like_dom_sf"/>
</dbReference>
<evidence type="ECO:0000256" key="2">
    <source>
        <dbReference type="ARBA" id="ARBA00022723"/>
    </source>
</evidence>
<proteinExistence type="predicted"/>
<dbReference type="GO" id="GO:0016462">
    <property type="term" value="F:pyrophosphatase activity"/>
    <property type="evidence" value="ECO:0007669"/>
    <property type="project" value="InterPro"/>
</dbReference>
<organism evidence="6 7">
    <name type="scientific">Rhabdonatronobacter sediminivivens</name>
    <dbReference type="NCBI Taxonomy" id="2743469"/>
    <lineage>
        <taxon>Bacteria</taxon>
        <taxon>Pseudomonadati</taxon>
        <taxon>Pseudomonadota</taxon>
        <taxon>Alphaproteobacteria</taxon>
        <taxon>Rhodobacterales</taxon>
        <taxon>Paracoccaceae</taxon>
        <taxon>Rhabdonatronobacter</taxon>
    </lineage>
</organism>
<dbReference type="PANTHER" id="PTHR12629:SF0">
    <property type="entry name" value="DIPHOSPHOINOSITOL-POLYPHOSPHATE DIPHOSPHATASE"/>
    <property type="match status" value="1"/>
</dbReference>
<dbReference type="Pfam" id="PF00293">
    <property type="entry name" value="NUDIX"/>
    <property type="match status" value="1"/>
</dbReference>
<dbReference type="Proteomes" id="UP000529417">
    <property type="component" value="Unassembled WGS sequence"/>
</dbReference>
<dbReference type="EMBL" id="JACBXS010000017">
    <property type="protein sequence ID" value="NYS25305.1"/>
    <property type="molecule type" value="Genomic_DNA"/>
</dbReference>
<dbReference type="InterPro" id="IPR000086">
    <property type="entry name" value="NUDIX_hydrolase_dom"/>
</dbReference>
<dbReference type="GO" id="GO:0046872">
    <property type="term" value="F:metal ion binding"/>
    <property type="evidence" value="ECO:0007669"/>
    <property type="project" value="UniProtKB-KW"/>
</dbReference>
<dbReference type="AlphaFoldDB" id="A0A7Z0HZS4"/>
<dbReference type="PANTHER" id="PTHR12629">
    <property type="entry name" value="DIPHOSPHOINOSITOL POLYPHOSPHATE PHOSPHOHYDROLASE"/>
    <property type="match status" value="1"/>
</dbReference>
<dbReference type="SUPFAM" id="SSF55811">
    <property type="entry name" value="Nudix"/>
    <property type="match status" value="1"/>
</dbReference>
<evidence type="ECO:0000256" key="3">
    <source>
        <dbReference type="ARBA" id="ARBA00022801"/>
    </source>
</evidence>
<dbReference type="InterPro" id="IPR047198">
    <property type="entry name" value="DDP-like_NUDIX"/>
</dbReference>
<comment type="caution">
    <text evidence="6">The sequence shown here is derived from an EMBL/GenBank/DDBJ whole genome shotgun (WGS) entry which is preliminary data.</text>
</comment>
<evidence type="ECO:0000256" key="4">
    <source>
        <dbReference type="ARBA" id="ARBA00022842"/>
    </source>
</evidence>
<name>A0A7Z0HZS4_9RHOB</name>
<gene>
    <name evidence="6" type="ORF">HUK65_09905</name>
</gene>
<reference evidence="6 7" key="1">
    <citation type="journal article" date="2000" name="Arch. Microbiol.">
        <title>Rhodobaca bogoriensis gen. nov. and sp. nov., an alkaliphilic purple nonsulfur bacterium from African Rift Valley soda lakes.</title>
        <authorList>
            <person name="Milford A.D."/>
            <person name="Achenbach L.A."/>
            <person name="Jung D.O."/>
            <person name="Madigan M.T."/>
        </authorList>
    </citation>
    <scope>NUCLEOTIDE SEQUENCE [LARGE SCALE GENOMIC DNA]</scope>
    <source>
        <strain evidence="6 7">2376</strain>
    </source>
</reference>
<keyword evidence="3 6" id="KW-0378">Hydrolase</keyword>
<keyword evidence="7" id="KW-1185">Reference proteome</keyword>
<evidence type="ECO:0000313" key="6">
    <source>
        <dbReference type="EMBL" id="NYS25305.1"/>
    </source>
</evidence>
<keyword evidence="2" id="KW-0479">Metal-binding</keyword>
<dbReference type="GO" id="GO:0005737">
    <property type="term" value="C:cytoplasm"/>
    <property type="evidence" value="ECO:0007669"/>
    <property type="project" value="TreeGrafter"/>
</dbReference>
<protein>
    <submittedName>
        <fullName evidence="6">NUDIX hydrolase</fullName>
    </submittedName>
</protein>
<dbReference type="PROSITE" id="PS51462">
    <property type="entry name" value="NUDIX"/>
    <property type="match status" value="1"/>
</dbReference>
<evidence type="ECO:0000313" key="7">
    <source>
        <dbReference type="Proteomes" id="UP000529417"/>
    </source>
</evidence>
<sequence>MGSRLRRPALPFVQSASVGGLFRPMMLQAAALCLRPGPNDTPEVLLVRTLTTKRWILPKGWPEEGLTLAEAAAREAWEEGGVRGTVATHPIGSFTYRKLRKDGMTLDCRADVFVLIVDEICDRFPESDIRDRTWTHPHKAAKMVTEPDLRKLLGGL</sequence>
<evidence type="ECO:0000256" key="1">
    <source>
        <dbReference type="ARBA" id="ARBA00001946"/>
    </source>
</evidence>
<keyword evidence="4" id="KW-0460">Magnesium</keyword>
<evidence type="ECO:0000259" key="5">
    <source>
        <dbReference type="PROSITE" id="PS51462"/>
    </source>
</evidence>
<comment type="cofactor">
    <cofactor evidence="1">
        <name>Mg(2+)</name>
        <dbReference type="ChEBI" id="CHEBI:18420"/>
    </cofactor>
</comment>